<reference evidence="2" key="1">
    <citation type="submission" date="2022-04" db="EMBL/GenBank/DDBJ databases">
        <title>Carnegiea gigantea Genome sequencing and assembly v2.</title>
        <authorList>
            <person name="Copetti D."/>
            <person name="Sanderson M.J."/>
            <person name="Burquez A."/>
            <person name="Wojciechowski M.F."/>
        </authorList>
    </citation>
    <scope>NUCLEOTIDE SEQUENCE</scope>
    <source>
        <strain evidence="2">SGP5-SGP5p</strain>
        <tissue evidence="2">Aerial part</tissue>
    </source>
</reference>
<feature type="transmembrane region" description="Helical" evidence="1">
    <location>
        <begin position="68"/>
        <end position="90"/>
    </location>
</feature>
<dbReference type="AlphaFoldDB" id="A0A9Q1QQ20"/>
<accession>A0A9Q1QQ20</accession>
<dbReference type="EMBL" id="JAKOGI010000011">
    <property type="protein sequence ID" value="KAJ8451018.1"/>
    <property type="molecule type" value="Genomic_DNA"/>
</dbReference>
<organism evidence="2 3">
    <name type="scientific">Carnegiea gigantea</name>
    <dbReference type="NCBI Taxonomy" id="171969"/>
    <lineage>
        <taxon>Eukaryota</taxon>
        <taxon>Viridiplantae</taxon>
        <taxon>Streptophyta</taxon>
        <taxon>Embryophyta</taxon>
        <taxon>Tracheophyta</taxon>
        <taxon>Spermatophyta</taxon>
        <taxon>Magnoliopsida</taxon>
        <taxon>eudicotyledons</taxon>
        <taxon>Gunneridae</taxon>
        <taxon>Pentapetalae</taxon>
        <taxon>Caryophyllales</taxon>
        <taxon>Cactineae</taxon>
        <taxon>Cactaceae</taxon>
        <taxon>Cactoideae</taxon>
        <taxon>Echinocereeae</taxon>
        <taxon>Carnegiea</taxon>
    </lineage>
</organism>
<feature type="transmembrane region" description="Helical" evidence="1">
    <location>
        <begin position="31"/>
        <end position="48"/>
    </location>
</feature>
<protein>
    <submittedName>
        <fullName evidence="2">Uncharacterized protein</fullName>
    </submittedName>
</protein>
<name>A0A9Q1QQ20_9CARY</name>
<comment type="caution">
    <text evidence="2">The sequence shown here is derived from an EMBL/GenBank/DDBJ whole genome shotgun (WGS) entry which is preliminary data.</text>
</comment>
<evidence type="ECO:0000313" key="2">
    <source>
        <dbReference type="EMBL" id="KAJ8451018.1"/>
    </source>
</evidence>
<sequence length="230" mass="26596">MAHLDQKVPKELIQQVINEVNIKEKCTTKKWIWGSVSVIVALGGWFGSFDLEKPKIEPLGIGLRNWAMFVLIVVVSKLVTHRILSCMVFIEKYRHKYQKRVVLPSFSIYNHSPLLLKRYFDEDIELNHPGQNWTSSFWEGDRGPQEVNFRVLRKGHYNETKVIDGGKIEQLSVDNKAPMWHGVQLQIVNGKISRRLLHGPKLKITYENIAATTAARIILNIVRDKTDRRS</sequence>
<dbReference type="Proteomes" id="UP001153076">
    <property type="component" value="Unassembled WGS sequence"/>
</dbReference>
<keyword evidence="1" id="KW-1133">Transmembrane helix</keyword>
<evidence type="ECO:0000313" key="3">
    <source>
        <dbReference type="Proteomes" id="UP001153076"/>
    </source>
</evidence>
<evidence type="ECO:0000256" key="1">
    <source>
        <dbReference type="SAM" id="Phobius"/>
    </source>
</evidence>
<proteinExistence type="predicted"/>
<keyword evidence="3" id="KW-1185">Reference proteome</keyword>
<keyword evidence="1" id="KW-0472">Membrane</keyword>
<keyword evidence="1" id="KW-0812">Transmembrane</keyword>
<gene>
    <name evidence="2" type="ORF">Cgig2_026827</name>
</gene>